<dbReference type="GO" id="GO:0008017">
    <property type="term" value="F:microtubule binding"/>
    <property type="evidence" value="ECO:0007669"/>
    <property type="project" value="TreeGrafter"/>
</dbReference>
<keyword evidence="9" id="KW-1185">Reference proteome</keyword>
<protein>
    <recommendedName>
        <fullName evidence="7">TPX2 C-terminal domain-containing protein</fullName>
    </recommendedName>
</protein>
<evidence type="ECO:0000256" key="3">
    <source>
        <dbReference type="ARBA" id="ARBA00022490"/>
    </source>
</evidence>
<keyword evidence="3" id="KW-0963">Cytoplasm</keyword>
<organism evidence="8 9">
    <name type="scientific">Gossypium raimondii</name>
    <name type="common">Peruvian cotton</name>
    <name type="synonym">Gossypium klotzschianum subsp. raimondii</name>
    <dbReference type="NCBI Taxonomy" id="29730"/>
    <lineage>
        <taxon>Eukaryota</taxon>
        <taxon>Viridiplantae</taxon>
        <taxon>Streptophyta</taxon>
        <taxon>Embryophyta</taxon>
        <taxon>Tracheophyta</taxon>
        <taxon>Spermatophyta</taxon>
        <taxon>Magnoliopsida</taxon>
        <taxon>eudicotyledons</taxon>
        <taxon>Gunneridae</taxon>
        <taxon>Pentapetalae</taxon>
        <taxon>rosids</taxon>
        <taxon>malvids</taxon>
        <taxon>Malvales</taxon>
        <taxon>Malvaceae</taxon>
        <taxon>Malvoideae</taxon>
        <taxon>Gossypium</taxon>
    </lineage>
</organism>
<dbReference type="OrthoDB" id="7677582at2759"/>
<evidence type="ECO:0000256" key="4">
    <source>
        <dbReference type="ARBA" id="ARBA00022701"/>
    </source>
</evidence>
<comment type="similarity">
    <text evidence="2">Belongs to the TPX2 family.</text>
</comment>
<dbReference type="InterPro" id="IPR009675">
    <property type="entry name" value="TPX2_fam"/>
</dbReference>
<comment type="subcellular location">
    <subcellularLocation>
        <location evidence="1">Cytoplasm</location>
        <location evidence="1">Cytoskeleton</location>
    </subcellularLocation>
</comment>
<dbReference type="KEGG" id="gra:105798128"/>
<dbReference type="OMA" id="SCLSWND"/>
<dbReference type="AlphaFoldDB" id="A0A0D2RNN8"/>
<evidence type="ECO:0000256" key="5">
    <source>
        <dbReference type="ARBA" id="ARBA00023212"/>
    </source>
</evidence>
<evidence type="ECO:0000256" key="6">
    <source>
        <dbReference type="SAM" id="MobiDB-lite"/>
    </source>
</evidence>
<evidence type="ECO:0000313" key="8">
    <source>
        <dbReference type="EMBL" id="KJB33444.1"/>
    </source>
</evidence>
<feature type="domain" description="TPX2 C-terminal" evidence="7">
    <location>
        <begin position="381"/>
        <end position="455"/>
    </location>
</feature>
<dbReference type="PANTHER" id="PTHR14326:SF58">
    <property type="entry name" value="TPX2 (TARGETING PROTEIN FOR XKLP2) PROTEIN FAMILY"/>
    <property type="match status" value="1"/>
</dbReference>
<evidence type="ECO:0000256" key="2">
    <source>
        <dbReference type="ARBA" id="ARBA00005885"/>
    </source>
</evidence>
<feature type="compositionally biased region" description="Low complexity" evidence="6">
    <location>
        <begin position="31"/>
        <end position="57"/>
    </location>
</feature>
<name>A0A0D2RNN8_GOSRA</name>
<dbReference type="Proteomes" id="UP000032304">
    <property type="component" value="Chromosome 6"/>
</dbReference>
<accession>A0A0D2RNN8</accession>
<dbReference type="eggNOG" id="ENOG502QWA1">
    <property type="taxonomic scope" value="Eukaryota"/>
</dbReference>
<dbReference type="GO" id="GO:0060236">
    <property type="term" value="P:regulation of mitotic spindle organization"/>
    <property type="evidence" value="ECO:0007669"/>
    <property type="project" value="InterPro"/>
</dbReference>
<feature type="region of interest" description="Disordered" evidence="6">
    <location>
        <begin position="1"/>
        <end position="65"/>
    </location>
</feature>
<feature type="compositionally biased region" description="Acidic residues" evidence="6">
    <location>
        <begin position="152"/>
        <end position="161"/>
    </location>
</feature>
<proteinExistence type="inferred from homology"/>
<dbReference type="EMBL" id="CM001745">
    <property type="protein sequence ID" value="KJB33444.1"/>
    <property type="molecule type" value="Genomic_DNA"/>
</dbReference>
<dbReference type="Gramene" id="KJB33444">
    <property type="protein sequence ID" value="KJB33444"/>
    <property type="gene ID" value="B456_006G011300"/>
</dbReference>
<dbReference type="InterPro" id="IPR027329">
    <property type="entry name" value="TPX2_C"/>
</dbReference>
<dbReference type="GO" id="GO:0005880">
    <property type="term" value="C:nuclear microtubule"/>
    <property type="evidence" value="ECO:0007669"/>
    <property type="project" value="TreeGrafter"/>
</dbReference>
<evidence type="ECO:0000313" key="9">
    <source>
        <dbReference type="Proteomes" id="UP000032304"/>
    </source>
</evidence>
<feature type="region of interest" description="Disordered" evidence="6">
    <location>
        <begin position="269"/>
        <end position="318"/>
    </location>
</feature>
<keyword evidence="4" id="KW-0493">Microtubule</keyword>
<dbReference type="GO" id="GO:0090307">
    <property type="term" value="P:mitotic spindle assembly"/>
    <property type="evidence" value="ECO:0007669"/>
    <property type="project" value="TreeGrafter"/>
</dbReference>
<feature type="compositionally biased region" description="Polar residues" evidence="6">
    <location>
        <begin position="21"/>
        <end position="30"/>
    </location>
</feature>
<evidence type="ECO:0000256" key="1">
    <source>
        <dbReference type="ARBA" id="ARBA00004245"/>
    </source>
</evidence>
<gene>
    <name evidence="8" type="ORF">B456_006G011300</name>
</gene>
<dbReference type="GO" id="GO:0005819">
    <property type="term" value="C:spindle"/>
    <property type="evidence" value="ECO:0007669"/>
    <property type="project" value="InterPro"/>
</dbReference>
<feature type="compositionally biased region" description="Low complexity" evidence="6">
    <location>
        <begin position="269"/>
        <end position="285"/>
    </location>
</feature>
<feature type="region of interest" description="Disordered" evidence="6">
    <location>
        <begin position="146"/>
        <end position="190"/>
    </location>
</feature>
<reference evidence="8 9" key="1">
    <citation type="journal article" date="2012" name="Nature">
        <title>Repeated polyploidization of Gossypium genomes and the evolution of spinnable cotton fibres.</title>
        <authorList>
            <person name="Paterson A.H."/>
            <person name="Wendel J.F."/>
            <person name="Gundlach H."/>
            <person name="Guo H."/>
            <person name="Jenkins J."/>
            <person name="Jin D."/>
            <person name="Llewellyn D."/>
            <person name="Showmaker K.C."/>
            <person name="Shu S."/>
            <person name="Udall J."/>
            <person name="Yoo M.J."/>
            <person name="Byers R."/>
            <person name="Chen W."/>
            <person name="Doron-Faigenboim A."/>
            <person name="Duke M.V."/>
            <person name="Gong L."/>
            <person name="Grimwood J."/>
            <person name="Grover C."/>
            <person name="Grupp K."/>
            <person name="Hu G."/>
            <person name="Lee T.H."/>
            <person name="Li J."/>
            <person name="Lin L."/>
            <person name="Liu T."/>
            <person name="Marler B.S."/>
            <person name="Page J.T."/>
            <person name="Roberts A.W."/>
            <person name="Romanel E."/>
            <person name="Sanders W.S."/>
            <person name="Szadkowski E."/>
            <person name="Tan X."/>
            <person name="Tang H."/>
            <person name="Xu C."/>
            <person name="Wang J."/>
            <person name="Wang Z."/>
            <person name="Zhang D."/>
            <person name="Zhang L."/>
            <person name="Ashrafi H."/>
            <person name="Bedon F."/>
            <person name="Bowers J.E."/>
            <person name="Brubaker C.L."/>
            <person name="Chee P.W."/>
            <person name="Das S."/>
            <person name="Gingle A.R."/>
            <person name="Haigler C.H."/>
            <person name="Harker D."/>
            <person name="Hoffmann L.V."/>
            <person name="Hovav R."/>
            <person name="Jones D.C."/>
            <person name="Lemke C."/>
            <person name="Mansoor S."/>
            <person name="ur Rahman M."/>
            <person name="Rainville L.N."/>
            <person name="Rambani A."/>
            <person name="Reddy U.K."/>
            <person name="Rong J.K."/>
            <person name="Saranga Y."/>
            <person name="Scheffler B.E."/>
            <person name="Scheffler J.A."/>
            <person name="Stelly D.M."/>
            <person name="Triplett B.A."/>
            <person name="Van Deynze A."/>
            <person name="Vaslin M.F."/>
            <person name="Waghmare V.N."/>
            <person name="Walford S.A."/>
            <person name="Wright R.J."/>
            <person name="Zaki E.A."/>
            <person name="Zhang T."/>
            <person name="Dennis E.S."/>
            <person name="Mayer K.F."/>
            <person name="Peterson D.G."/>
            <person name="Rokhsar D.S."/>
            <person name="Wang X."/>
            <person name="Schmutz J."/>
        </authorList>
    </citation>
    <scope>NUCLEOTIDE SEQUENCE [LARGE SCALE GENOMIC DNA]</scope>
</reference>
<dbReference type="GO" id="GO:0030295">
    <property type="term" value="F:protein kinase activator activity"/>
    <property type="evidence" value="ECO:0007669"/>
    <property type="project" value="TreeGrafter"/>
</dbReference>
<dbReference type="Pfam" id="PF06886">
    <property type="entry name" value="TPX2"/>
    <property type="match status" value="1"/>
</dbReference>
<keyword evidence="5" id="KW-0206">Cytoskeleton</keyword>
<dbReference type="PANTHER" id="PTHR14326">
    <property type="entry name" value="TARGETING PROTEIN FOR XKLP2"/>
    <property type="match status" value="1"/>
</dbReference>
<feature type="region of interest" description="Disordered" evidence="6">
    <location>
        <begin position="203"/>
        <end position="248"/>
    </location>
</feature>
<evidence type="ECO:0000259" key="7">
    <source>
        <dbReference type="Pfam" id="PF06886"/>
    </source>
</evidence>
<sequence>MEVAKISKQRTPVKDPESSSRSKTQKVSKLSENSDPNISNSSSPLTKSSKSQKCSSKNPVVLYSPRNKLRERKFVVAKKKKERFDSNPTAVIDCKCKDNNFGGNSKKCLCVAYENLRASQEEFIKKKTETEAETQEEVDLIENLREGYGSDDNQEIDDEIENSSQTGSSTIKRRRDKLMEEARNSVPYSGKVMHLVKAFEKLLSIPKKEEPEKKEDEEEEPKEDQKKKPMKWGLPGLEPPTVTTETRDSFLPSEFVLTAENLGLDRRFSVSSSWDSQRSVSSRDSNGGRRNRRNSSESTGRIGGRRWKKQLKPTSQKPFKLRTEQRGKMKEEEFMKKIQEMMVEEEKQRIPIAQGLPWTTDEPEVPIKPPVKENTIPVDLRLHSDVRAVERAEFDHQVAEKMSLIEQYKMERMRQQKMEEEEEIKKLRKELIPKAQPMPYFDRPFVPKRSTKNPTIPKEPKFHISQHKKIKCCISWSDMSSYTFQGNEVRDI</sequence>